<dbReference type="Proteomes" id="UP000198341">
    <property type="component" value="Chromosome 14"/>
</dbReference>
<dbReference type="InterPro" id="IPR045877">
    <property type="entry name" value="ZFP36-like"/>
</dbReference>
<protein>
    <recommendedName>
        <fullName evidence="7">C3H1-type domain-containing protein</fullName>
    </recommendedName>
</protein>
<dbReference type="PANTHER" id="PTHR12547:SF18">
    <property type="entry name" value="PROTEIN TIS11"/>
    <property type="match status" value="1"/>
</dbReference>
<dbReference type="AlphaFoldDB" id="K8ENM2"/>
<evidence type="ECO:0000256" key="4">
    <source>
        <dbReference type="ARBA" id="ARBA00022833"/>
    </source>
</evidence>
<dbReference type="SMART" id="SM00356">
    <property type="entry name" value="ZnF_C3H1"/>
    <property type="match status" value="1"/>
</dbReference>
<evidence type="ECO:0000256" key="2">
    <source>
        <dbReference type="ARBA" id="ARBA00022737"/>
    </source>
</evidence>
<dbReference type="Gene3D" id="4.10.1000.10">
    <property type="entry name" value="Zinc finger, CCCH-type"/>
    <property type="match status" value="1"/>
</dbReference>
<dbReference type="GO" id="GO:0003729">
    <property type="term" value="F:mRNA binding"/>
    <property type="evidence" value="ECO:0007669"/>
    <property type="project" value="InterPro"/>
</dbReference>
<evidence type="ECO:0000259" key="7">
    <source>
        <dbReference type="PROSITE" id="PS50103"/>
    </source>
</evidence>
<gene>
    <name evidence="8" type="ordered locus">Bathy14g01030</name>
</gene>
<accession>K8ENM2</accession>
<dbReference type="PROSITE" id="PS50103">
    <property type="entry name" value="ZF_C3H1"/>
    <property type="match status" value="1"/>
</dbReference>
<evidence type="ECO:0000313" key="9">
    <source>
        <dbReference type="Proteomes" id="UP000198341"/>
    </source>
</evidence>
<dbReference type="RefSeq" id="XP_007509102.1">
    <property type="nucleotide sequence ID" value="XM_007509040.1"/>
</dbReference>
<dbReference type="GO" id="GO:0051252">
    <property type="term" value="P:regulation of RNA metabolic process"/>
    <property type="evidence" value="ECO:0007669"/>
    <property type="project" value="UniProtKB-ARBA"/>
</dbReference>
<dbReference type="OrthoDB" id="410307at2759"/>
<feature type="zinc finger region" description="C3H1-type" evidence="5">
    <location>
        <begin position="21"/>
        <end position="49"/>
    </location>
</feature>
<feature type="region of interest" description="Disordered" evidence="6">
    <location>
        <begin position="54"/>
        <end position="74"/>
    </location>
</feature>
<keyword evidence="2" id="KW-0677">Repeat</keyword>
<dbReference type="GO" id="GO:0008270">
    <property type="term" value="F:zinc ion binding"/>
    <property type="evidence" value="ECO:0007669"/>
    <property type="project" value="UniProtKB-KW"/>
</dbReference>
<dbReference type="InterPro" id="IPR000571">
    <property type="entry name" value="Znf_CCCH"/>
</dbReference>
<dbReference type="KEGG" id="bpg:Bathy14g01030"/>
<evidence type="ECO:0000256" key="3">
    <source>
        <dbReference type="ARBA" id="ARBA00022771"/>
    </source>
</evidence>
<keyword evidence="4 5" id="KW-0862">Zinc</keyword>
<organism evidence="8 9">
    <name type="scientific">Bathycoccus prasinos</name>
    <dbReference type="NCBI Taxonomy" id="41875"/>
    <lineage>
        <taxon>Eukaryota</taxon>
        <taxon>Viridiplantae</taxon>
        <taxon>Chlorophyta</taxon>
        <taxon>Mamiellophyceae</taxon>
        <taxon>Mamiellales</taxon>
        <taxon>Bathycoccaceae</taxon>
        <taxon>Bathycoccus</taxon>
    </lineage>
</organism>
<evidence type="ECO:0000256" key="1">
    <source>
        <dbReference type="ARBA" id="ARBA00022723"/>
    </source>
</evidence>
<dbReference type="SUPFAM" id="SSF90229">
    <property type="entry name" value="CCCH zinc finger"/>
    <property type="match status" value="1"/>
</dbReference>
<reference evidence="8 9" key="1">
    <citation type="submission" date="2011-10" db="EMBL/GenBank/DDBJ databases">
        <authorList>
            <person name="Genoscope - CEA"/>
        </authorList>
    </citation>
    <scope>NUCLEOTIDE SEQUENCE [LARGE SCALE GENOMIC DNA]</scope>
    <source>
        <strain evidence="8 9">RCC 1105</strain>
    </source>
</reference>
<dbReference type="EMBL" id="FO082265">
    <property type="protein sequence ID" value="CCO19559.1"/>
    <property type="molecule type" value="Genomic_DNA"/>
</dbReference>
<dbReference type="GO" id="GO:0010468">
    <property type="term" value="P:regulation of gene expression"/>
    <property type="evidence" value="ECO:0007669"/>
    <property type="project" value="UniProtKB-ARBA"/>
</dbReference>
<dbReference type="FunFam" id="4.10.1000.10:FF:000003">
    <property type="entry name" value="Zinc finger CCCH domain-containing protein"/>
    <property type="match status" value="1"/>
</dbReference>
<dbReference type="PANTHER" id="PTHR12547">
    <property type="entry name" value="CCCH ZINC FINGER/TIS11-RELATED"/>
    <property type="match status" value="1"/>
</dbReference>
<keyword evidence="3 5" id="KW-0863">Zinc-finger</keyword>
<feature type="domain" description="C3H1-type" evidence="7">
    <location>
        <begin position="21"/>
        <end position="49"/>
    </location>
</feature>
<evidence type="ECO:0000256" key="6">
    <source>
        <dbReference type="SAM" id="MobiDB-lite"/>
    </source>
</evidence>
<evidence type="ECO:0000313" key="8">
    <source>
        <dbReference type="EMBL" id="CCO19559.1"/>
    </source>
</evidence>
<keyword evidence="9" id="KW-1185">Reference proteome</keyword>
<dbReference type="InterPro" id="IPR036855">
    <property type="entry name" value="Znf_CCCH_sf"/>
</dbReference>
<evidence type="ECO:0000256" key="5">
    <source>
        <dbReference type="PROSITE-ProRule" id="PRU00723"/>
    </source>
</evidence>
<sequence>MAALEQGGVHAKTINARDRPRYKTRLCNSFRQEGTCRFGSACLFAHSSEELRRTLTDGGADGSRDVSGLGGGGG</sequence>
<proteinExistence type="predicted"/>
<name>K8ENM2_9CHLO</name>
<keyword evidence="1 5" id="KW-0479">Metal-binding</keyword>
<dbReference type="GeneID" id="19011687"/>
<dbReference type="Pfam" id="PF00642">
    <property type="entry name" value="zf-CCCH"/>
    <property type="match status" value="1"/>
</dbReference>